<name>A0A6A3BJL2_HIBSY</name>
<feature type="compositionally biased region" description="Polar residues" evidence="1">
    <location>
        <begin position="185"/>
        <end position="195"/>
    </location>
</feature>
<sequence length="479" mass="53046">MENYPHIERYTAPSNSSDVSLDLETRPVAVPFIWEQIPGKAKSGIDGDLQPNKEAFGTFSTDPQTLDFMMTRFLPAAKAMTLVTPQYASRKQSMAPECSKEVKKEVAKPSKAYMKSNGQIVEQNICDFVYKNKSCCGVQSPGFSENKSDSAAQSLRLLEDKSDNGVQSPRLSEIRKNMACGSNHFASSNDQQIINRSPPERLAGGARISPYRRERPRSPFGREGFLGMPKKADRFKANVFYGKSNDNSQELITYPRTRQGSMSPAVEKTLYVDVVIFFFENACSNSNSSDTNAQMDSIGKHSDTSVMSKMLEETAIAECSLQYIKGLCLSDEKGVPEYEITGSMNSSCCSFSSKPEYGGLDTLYESFEPIKVRALGSATLSDDYDSRVVDQGEAKAGSGCSPLPPLPKTPSQSWLKCALPSVIPRNSFLQSYSTHYNHEKHEPKIPATDAKWETTVKTSQLHHDHARYSEFGFNMVRAG</sequence>
<dbReference type="PANTHER" id="PTHR33671:SF3">
    <property type="entry name" value="F28N24.8 PROTEIN"/>
    <property type="match status" value="1"/>
</dbReference>
<dbReference type="Pfam" id="PF05097">
    <property type="entry name" value="DUF688"/>
    <property type="match status" value="3"/>
</dbReference>
<organism evidence="2 3">
    <name type="scientific">Hibiscus syriacus</name>
    <name type="common">Rose of Sharon</name>
    <dbReference type="NCBI Taxonomy" id="106335"/>
    <lineage>
        <taxon>Eukaryota</taxon>
        <taxon>Viridiplantae</taxon>
        <taxon>Streptophyta</taxon>
        <taxon>Embryophyta</taxon>
        <taxon>Tracheophyta</taxon>
        <taxon>Spermatophyta</taxon>
        <taxon>Magnoliopsida</taxon>
        <taxon>eudicotyledons</taxon>
        <taxon>Gunneridae</taxon>
        <taxon>Pentapetalae</taxon>
        <taxon>rosids</taxon>
        <taxon>malvids</taxon>
        <taxon>Malvales</taxon>
        <taxon>Malvaceae</taxon>
        <taxon>Malvoideae</taxon>
        <taxon>Hibiscus</taxon>
    </lineage>
</organism>
<gene>
    <name evidence="2" type="ORF">F3Y22_tig00110187pilonHSYRG00402</name>
</gene>
<dbReference type="PANTHER" id="PTHR33671">
    <property type="entry name" value="N-METHYLTRANSFERASE, PUTATIVE (DUF688)-RELATED"/>
    <property type="match status" value="1"/>
</dbReference>
<dbReference type="Proteomes" id="UP000436088">
    <property type="component" value="Unassembled WGS sequence"/>
</dbReference>
<evidence type="ECO:0000256" key="1">
    <source>
        <dbReference type="SAM" id="MobiDB-lite"/>
    </source>
</evidence>
<accession>A0A6A3BJL2</accession>
<feature type="region of interest" description="Disordered" evidence="1">
    <location>
        <begin position="185"/>
        <end position="225"/>
    </location>
</feature>
<comment type="caution">
    <text evidence="2">The sequence shown here is derived from an EMBL/GenBank/DDBJ whole genome shotgun (WGS) entry which is preliminary data.</text>
</comment>
<proteinExistence type="predicted"/>
<dbReference type="AlphaFoldDB" id="A0A6A3BJL2"/>
<protein>
    <submittedName>
        <fullName evidence="2">Xylem bark cysteine peptidase 3 isoform 1</fullName>
    </submittedName>
</protein>
<dbReference type="EMBL" id="VEPZ02000867">
    <property type="protein sequence ID" value="KAE8714999.1"/>
    <property type="molecule type" value="Genomic_DNA"/>
</dbReference>
<keyword evidence="3" id="KW-1185">Reference proteome</keyword>
<evidence type="ECO:0000313" key="3">
    <source>
        <dbReference type="Proteomes" id="UP000436088"/>
    </source>
</evidence>
<dbReference type="InterPro" id="IPR007789">
    <property type="entry name" value="DUF688"/>
</dbReference>
<reference evidence="2" key="1">
    <citation type="submission" date="2019-09" db="EMBL/GenBank/DDBJ databases">
        <title>Draft genome information of white flower Hibiscus syriacus.</title>
        <authorList>
            <person name="Kim Y.-M."/>
        </authorList>
    </citation>
    <scope>NUCLEOTIDE SEQUENCE [LARGE SCALE GENOMIC DNA]</scope>
    <source>
        <strain evidence="2">YM2019G1</strain>
    </source>
</reference>
<evidence type="ECO:0000313" key="2">
    <source>
        <dbReference type="EMBL" id="KAE8714999.1"/>
    </source>
</evidence>